<reference evidence="2 3" key="1">
    <citation type="submission" date="2014-11" db="EMBL/GenBank/DDBJ databases">
        <authorList>
            <person name="Zhu J."/>
            <person name="Qi W."/>
            <person name="Song R."/>
        </authorList>
    </citation>
    <scope>NUCLEOTIDE SEQUENCE [LARGE SCALE GENOMIC DNA]</scope>
</reference>
<evidence type="ECO:0000313" key="3">
    <source>
        <dbReference type="Proteomes" id="UP000041254"/>
    </source>
</evidence>
<feature type="region of interest" description="Disordered" evidence="1">
    <location>
        <begin position="212"/>
        <end position="234"/>
    </location>
</feature>
<gene>
    <name evidence="2" type="ORF">Vbra_12921</name>
</gene>
<evidence type="ECO:0000256" key="1">
    <source>
        <dbReference type="SAM" id="MobiDB-lite"/>
    </source>
</evidence>
<protein>
    <submittedName>
        <fullName evidence="2">Uncharacterized protein</fullName>
    </submittedName>
</protein>
<name>A0A0G4ES55_VITBC</name>
<accession>A0A0G4ES55</accession>
<dbReference type="InParanoid" id="A0A0G4ES55"/>
<feature type="compositionally biased region" description="Pro residues" evidence="1">
    <location>
        <begin position="218"/>
        <end position="228"/>
    </location>
</feature>
<dbReference type="Proteomes" id="UP000041254">
    <property type="component" value="Unassembled WGS sequence"/>
</dbReference>
<dbReference type="AlphaFoldDB" id="A0A0G4ES55"/>
<sequence length="400" mass="43008">MPSLGIVLEGGSRGDRVGRFISSSRSLRRVGGAFRGEGWADVFERVPAARDGQQGGRLAQLESIGTIHVEGNNPAGVDRLQEVLVARGCRQSLQELRVGFAVGYDISRRNMPVLLALDRLIRRCCRPDAPLTLTTTCGRFGFDLSVFYHHEFPIRPSPPLKTMIQQLALQAASVRYTFTGDGLTDPHASHSQSASEMAKTLSFDEATKVLAHNDAPGLDPPANTPSPDPAMISHLQPFPKASELHVWSNLGVAAGQLFASKMPKKVGRVDIYRLSGAEEKVGVLAALGREREVSEVRMGEVGVDQLVGADRLPTIKALDFKLTLPTGVEDAGSVVRTGLVSVIRHIRGLQRVTLTVDATAVQHDSIRAPFPVGTNVGGLTININRVFGGTYVKMTAPSNA</sequence>
<dbReference type="VEuPathDB" id="CryptoDB:Vbra_12921"/>
<proteinExistence type="predicted"/>
<organism evidence="2 3">
    <name type="scientific">Vitrella brassicaformis (strain CCMP3155)</name>
    <dbReference type="NCBI Taxonomy" id="1169540"/>
    <lineage>
        <taxon>Eukaryota</taxon>
        <taxon>Sar</taxon>
        <taxon>Alveolata</taxon>
        <taxon>Colpodellida</taxon>
        <taxon>Vitrellaceae</taxon>
        <taxon>Vitrella</taxon>
    </lineage>
</organism>
<evidence type="ECO:0000313" key="2">
    <source>
        <dbReference type="EMBL" id="CEM00737.1"/>
    </source>
</evidence>
<keyword evidence="3" id="KW-1185">Reference proteome</keyword>
<dbReference type="PhylomeDB" id="A0A0G4ES55"/>
<dbReference type="EMBL" id="CDMY01000298">
    <property type="protein sequence ID" value="CEM00737.1"/>
    <property type="molecule type" value="Genomic_DNA"/>
</dbReference>